<feature type="transmembrane region" description="Helical" evidence="1">
    <location>
        <begin position="264"/>
        <end position="284"/>
    </location>
</feature>
<dbReference type="PANTHER" id="PTHR30590">
    <property type="entry name" value="INNER MEMBRANE PROTEIN"/>
    <property type="match status" value="1"/>
</dbReference>
<proteinExistence type="predicted"/>
<feature type="transmembrane region" description="Helical" evidence="1">
    <location>
        <begin position="367"/>
        <end position="388"/>
    </location>
</feature>
<comment type="caution">
    <text evidence="3">The sequence shown here is derived from an EMBL/GenBank/DDBJ whole genome shotgun (WGS) entry which is preliminary data.</text>
</comment>
<feature type="transmembrane region" description="Helical" evidence="1">
    <location>
        <begin position="101"/>
        <end position="121"/>
    </location>
</feature>
<organism evidence="3 4">
    <name type="scientific">Aliidiomarina haloalkalitolerans</name>
    <dbReference type="NCBI Taxonomy" id="859059"/>
    <lineage>
        <taxon>Bacteria</taxon>
        <taxon>Pseudomonadati</taxon>
        <taxon>Pseudomonadota</taxon>
        <taxon>Gammaproteobacteria</taxon>
        <taxon>Alteromonadales</taxon>
        <taxon>Idiomarinaceae</taxon>
        <taxon>Aliidiomarina</taxon>
    </lineage>
</organism>
<feature type="domain" description="DUF418" evidence="2">
    <location>
        <begin position="245"/>
        <end position="407"/>
    </location>
</feature>
<feature type="transmembrane region" description="Helical" evidence="1">
    <location>
        <begin position="127"/>
        <end position="144"/>
    </location>
</feature>
<gene>
    <name evidence="3" type="ORF">CWE06_04665</name>
</gene>
<keyword evidence="1" id="KW-1133">Transmembrane helix</keyword>
<keyword evidence="4" id="KW-1185">Reference proteome</keyword>
<dbReference type="RefSeq" id="WP_126791679.1">
    <property type="nucleotide sequence ID" value="NZ_PIPI01000002.1"/>
</dbReference>
<dbReference type="InterPro" id="IPR007349">
    <property type="entry name" value="DUF418"/>
</dbReference>
<keyword evidence="1" id="KW-0812">Transmembrane</keyword>
<dbReference type="InterPro" id="IPR052529">
    <property type="entry name" value="Bact_Transport_Assoc"/>
</dbReference>
<reference evidence="3 4" key="1">
    <citation type="journal article" date="2011" name="Front. Microbiol.">
        <title>Genomic signatures of strain selection and enhancement in Bacillus atrophaeus var. globigii, a historical biowarfare simulant.</title>
        <authorList>
            <person name="Gibbons H.S."/>
            <person name="Broomall S.M."/>
            <person name="McNew L.A."/>
            <person name="Daligault H."/>
            <person name="Chapman C."/>
            <person name="Bruce D."/>
            <person name="Karavis M."/>
            <person name="Krepps M."/>
            <person name="McGregor P.A."/>
            <person name="Hong C."/>
            <person name="Park K.H."/>
            <person name="Akmal A."/>
            <person name="Feldman A."/>
            <person name="Lin J.S."/>
            <person name="Chang W.E."/>
            <person name="Higgs B.W."/>
            <person name="Demirev P."/>
            <person name="Lindquist J."/>
            <person name="Liem A."/>
            <person name="Fochler E."/>
            <person name="Read T.D."/>
            <person name="Tapia R."/>
            <person name="Johnson S."/>
            <person name="Bishop-Lilly K.A."/>
            <person name="Detter C."/>
            <person name="Han C."/>
            <person name="Sozhamannan S."/>
            <person name="Rosenzweig C.N."/>
            <person name="Skowronski E.W."/>
        </authorList>
    </citation>
    <scope>NUCLEOTIDE SEQUENCE [LARGE SCALE GENOMIC DNA]</scope>
    <source>
        <strain evidence="3 4">AK5</strain>
    </source>
</reference>
<dbReference type="AlphaFoldDB" id="A0A432VVM9"/>
<dbReference type="Proteomes" id="UP000288212">
    <property type="component" value="Unassembled WGS sequence"/>
</dbReference>
<accession>A0A432VVM9</accession>
<keyword evidence="1" id="KW-0472">Membrane</keyword>
<feature type="transmembrane region" description="Helical" evidence="1">
    <location>
        <begin position="151"/>
        <end position="173"/>
    </location>
</feature>
<feature type="transmembrane region" description="Helical" evidence="1">
    <location>
        <begin position="304"/>
        <end position="322"/>
    </location>
</feature>
<feature type="transmembrane region" description="Helical" evidence="1">
    <location>
        <begin position="21"/>
        <end position="39"/>
    </location>
</feature>
<evidence type="ECO:0000313" key="3">
    <source>
        <dbReference type="EMBL" id="RUO20608.1"/>
    </source>
</evidence>
<evidence type="ECO:0000256" key="1">
    <source>
        <dbReference type="SAM" id="Phobius"/>
    </source>
</evidence>
<feature type="transmembrane region" description="Helical" evidence="1">
    <location>
        <begin position="342"/>
        <end position="361"/>
    </location>
</feature>
<sequence length="415" mass="47039">MSSLTTATPTAPQERMHLLDIIRGFALLGILLMNIEYFQRPLVAMAYGLDTSQTGLDYATAWSVYTFVQGKFYTMFSLLFGMGFVLFLDRAREKVSSPRWLYFRRIFVLGLFGFVHIVYIWGGDILLTYAIAGLFLLLFVNTPARRLWKWGVAFIALTILLYWFGAWGIQMAMNSPAAPEMMADFDEQRAVMAEMIANAHQVYATGSFAEVVQFRLSEIALMYGGGGIIFFMPTILGTILIGASLARLNIFTKPIEHRQTIRKLLIFGLLFGLPSALFVGLFGIDIELMIPDYRGAQVFTLQAVANLGLCLAYMAILTVLYLSGKKWIQYLAPAGRMALTNYLTHSIVFTTLFYGYGIGLYGEYGRFGITLMALALYGFQLWLSTWWLQRFQYGPMEWVWRSATYLKLQPMRKAA</sequence>
<dbReference type="PANTHER" id="PTHR30590:SF2">
    <property type="entry name" value="INNER MEMBRANE PROTEIN"/>
    <property type="match status" value="1"/>
</dbReference>
<name>A0A432VVM9_9GAMM</name>
<feature type="transmembrane region" description="Helical" evidence="1">
    <location>
        <begin position="72"/>
        <end position="89"/>
    </location>
</feature>
<feature type="transmembrane region" description="Helical" evidence="1">
    <location>
        <begin position="220"/>
        <end position="243"/>
    </location>
</feature>
<dbReference type="EMBL" id="PIPI01000002">
    <property type="protein sequence ID" value="RUO20608.1"/>
    <property type="molecule type" value="Genomic_DNA"/>
</dbReference>
<evidence type="ECO:0000259" key="2">
    <source>
        <dbReference type="Pfam" id="PF04235"/>
    </source>
</evidence>
<evidence type="ECO:0000313" key="4">
    <source>
        <dbReference type="Proteomes" id="UP000288212"/>
    </source>
</evidence>
<dbReference type="Pfam" id="PF04235">
    <property type="entry name" value="DUF418"/>
    <property type="match status" value="1"/>
</dbReference>
<protein>
    <recommendedName>
        <fullName evidence="2">DUF418 domain-containing protein</fullName>
    </recommendedName>
</protein>
<dbReference type="OrthoDB" id="9807744at2"/>